<evidence type="ECO:0000313" key="11">
    <source>
        <dbReference type="Proteomes" id="UP001054837"/>
    </source>
</evidence>
<dbReference type="InterPro" id="IPR011992">
    <property type="entry name" value="EF-hand-dom_pair"/>
</dbReference>
<feature type="domain" description="EF-hand" evidence="8">
    <location>
        <begin position="570"/>
        <end position="605"/>
    </location>
</feature>
<dbReference type="Pfam" id="PF06565">
    <property type="entry name" value="DM10_dom"/>
    <property type="match status" value="2"/>
</dbReference>
<dbReference type="PANTHER" id="PTHR12086">
    <property type="entry name" value="EF-HAND DOMAIN C-TERMINAL CONTAINING PROTEIN"/>
    <property type="match status" value="1"/>
</dbReference>
<evidence type="ECO:0000256" key="4">
    <source>
        <dbReference type="ARBA" id="ARBA00022846"/>
    </source>
</evidence>
<dbReference type="InterPro" id="IPR040193">
    <property type="entry name" value="EFHC1/EFHC2/EFHB"/>
</dbReference>
<evidence type="ECO:0000256" key="1">
    <source>
        <dbReference type="ARBA" id="ARBA00004611"/>
    </source>
</evidence>
<dbReference type="Proteomes" id="UP001054837">
    <property type="component" value="Unassembled WGS sequence"/>
</dbReference>
<evidence type="ECO:0000256" key="5">
    <source>
        <dbReference type="ARBA" id="ARBA00023069"/>
    </source>
</evidence>
<gene>
    <name evidence="10" type="primary">Efhc2</name>
    <name evidence="10" type="ORF">CDAR_563301</name>
</gene>
<reference evidence="10 11" key="1">
    <citation type="submission" date="2021-06" db="EMBL/GenBank/DDBJ databases">
        <title>Caerostris darwini draft genome.</title>
        <authorList>
            <person name="Kono N."/>
            <person name="Arakawa K."/>
        </authorList>
    </citation>
    <scope>NUCLEOTIDE SEQUENCE [LARGE SCALE GENOMIC DNA]</scope>
</reference>
<dbReference type="SMART" id="SM00676">
    <property type="entry name" value="DM10"/>
    <property type="match status" value="3"/>
</dbReference>
<feature type="domain" description="DM10" evidence="9">
    <location>
        <begin position="441"/>
        <end position="549"/>
    </location>
</feature>
<keyword evidence="6" id="KW-0206">Cytoskeleton</keyword>
<dbReference type="SUPFAM" id="SSF47473">
    <property type="entry name" value="EF-hand"/>
    <property type="match status" value="1"/>
</dbReference>
<evidence type="ECO:0000256" key="6">
    <source>
        <dbReference type="ARBA" id="ARBA00023212"/>
    </source>
</evidence>
<evidence type="ECO:0000256" key="2">
    <source>
        <dbReference type="ARBA" id="ARBA00022490"/>
    </source>
</evidence>
<dbReference type="EMBL" id="BPLQ01012004">
    <property type="protein sequence ID" value="GIY61882.1"/>
    <property type="molecule type" value="Genomic_DNA"/>
</dbReference>
<sequence length="824" mass="96242">MSSGLPFLPGYSSYGSRNRKKLSRFAVFQPIEASREPTFLNFLEDKQVFKTKDAPVLTFYASFDDRGEPPRDREKFRDCHILYFVEDDTIKVYEPWKRNSGMPQGVIVGRNRLRKPQGGLYTLDDLNIGETVIFYGKPFKILDCDPFTKNILKEMGYRVRTPEPKPVDPVSEDRHEQDKHWTTIRRPGEKSMKSQMFLQNFPNCLRFYGIYKRTETQFDEERYVSLYYQLYDGKIKLVDDQLVSDYQFHVLKVDHDCFFLLKPSYVPRTPKIKTIDQLGNDQKTILNLSGKNVDGRFRKLLMIDQFDKSGIFLVDTNPIDGGKETDFLTDEDLDLGKTIDIFGAKIFLYDCTEFTKKYYEDKFERKLVPVPLPETKRSRYNMIIQPQEFGDQIDSLFSWKLEGLKSHKKFLDLYEISSKLPHKIASRNLLKFHLNSRDGVECNVLKFVARILTDSFIKRQSVFVVAFHLEDDTIKVYRFNPEFTQALRFGKEYLRRMKVVKPTTHPLNANNCLYKKTDFYVGSVICIDTEQFYLFDADEYTYEYMTEHCDEFPHSDLRTLMNKFRNLLREKMGDLQTAFEAADMGNSGTIPYNDFRDIMQIHLPKEESILIPEQEIITLARFCCVEDYVGCTFEDLVSRIQADLKRRLFLDFNHLKEQFEMFDLKYGNRTGFFTTSHVYDILVSSTLKIDKDLLKFFILKFPKKDGMIDYHKVIESLDYIKNPSKNPDHTPYALNINWKHVETVKNIDKFAAHITLCRGHNSHRSSELVVVGMIHYGRSCDFGIGVGKARVVAGNVLLMGMSWKCASGRRLEDLCFCTFVVVGG</sequence>
<feature type="domain" description="DM10" evidence="9">
    <location>
        <begin position="53"/>
        <end position="156"/>
    </location>
</feature>
<keyword evidence="7" id="KW-0966">Cell projection</keyword>
<evidence type="ECO:0000313" key="10">
    <source>
        <dbReference type="EMBL" id="GIY61882.1"/>
    </source>
</evidence>
<proteinExistence type="predicted"/>
<dbReference type="GO" id="GO:0005509">
    <property type="term" value="F:calcium ion binding"/>
    <property type="evidence" value="ECO:0007669"/>
    <property type="project" value="InterPro"/>
</dbReference>
<dbReference type="AlphaFoldDB" id="A0AAV4UUY3"/>
<keyword evidence="11" id="KW-1185">Reference proteome</keyword>
<dbReference type="PROSITE" id="PS51336">
    <property type="entry name" value="DM10"/>
    <property type="match status" value="3"/>
</dbReference>
<keyword evidence="5" id="KW-0969">Cilium</keyword>
<comment type="caution">
    <text evidence="10">The sequence shown here is derived from an EMBL/GenBank/DDBJ whole genome shotgun (WGS) entry which is preliminary data.</text>
</comment>
<dbReference type="FunFam" id="2.30.29.170:FF:000004">
    <property type="entry name" value="EF-hand domain containing 2"/>
    <property type="match status" value="1"/>
</dbReference>
<organism evidence="10 11">
    <name type="scientific">Caerostris darwini</name>
    <dbReference type="NCBI Taxonomy" id="1538125"/>
    <lineage>
        <taxon>Eukaryota</taxon>
        <taxon>Metazoa</taxon>
        <taxon>Ecdysozoa</taxon>
        <taxon>Arthropoda</taxon>
        <taxon>Chelicerata</taxon>
        <taxon>Arachnida</taxon>
        <taxon>Araneae</taxon>
        <taxon>Araneomorphae</taxon>
        <taxon>Entelegynae</taxon>
        <taxon>Araneoidea</taxon>
        <taxon>Araneidae</taxon>
        <taxon>Caerostris</taxon>
    </lineage>
</organism>
<protein>
    <submittedName>
        <fullName evidence="10">EF-hand domain-containing family member C2</fullName>
    </submittedName>
</protein>
<keyword evidence="4" id="KW-0282">Flagellum</keyword>
<keyword evidence="3" id="KW-0677">Repeat</keyword>
<dbReference type="PROSITE" id="PS50222">
    <property type="entry name" value="EF_HAND_2"/>
    <property type="match status" value="1"/>
</dbReference>
<evidence type="ECO:0000259" key="9">
    <source>
        <dbReference type="PROSITE" id="PS51336"/>
    </source>
</evidence>
<keyword evidence="2" id="KW-0963">Cytoplasm</keyword>
<dbReference type="Gene3D" id="1.10.238.10">
    <property type="entry name" value="EF-hand"/>
    <property type="match status" value="1"/>
</dbReference>
<feature type="domain" description="DM10" evidence="9">
    <location>
        <begin position="201"/>
        <end position="363"/>
    </location>
</feature>
<dbReference type="Gene3D" id="2.30.29.170">
    <property type="match status" value="3"/>
</dbReference>
<evidence type="ECO:0000256" key="3">
    <source>
        <dbReference type="ARBA" id="ARBA00022737"/>
    </source>
</evidence>
<comment type="subcellular location">
    <subcellularLocation>
        <location evidence="1">Cytoplasm</location>
        <location evidence="1">Cytoskeleton</location>
        <location evidence="1">Flagellum axoneme</location>
    </subcellularLocation>
</comment>
<name>A0AAV4UUY3_9ARAC</name>
<accession>A0AAV4UUY3</accession>
<evidence type="ECO:0000256" key="7">
    <source>
        <dbReference type="ARBA" id="ARBA00023273"/>
    </source>
</evidence>
<evidence type="ECO:0000259" key="8">
    <source>
        <dbReference type="PROSITE" id="PS50222"/>
    </source>
</evidence>
<dbReference type="InterPro" id="IPR006602">
    <property type="entry name" value="DM10_dom"/>
</dbReference>
<dbReference type="InterPro" id="IPR002048">
    <property type="entry name" value="EF_hand_dom"/>
</dbReference>